<proteinExistence type="inferred from homology"/>
<dbReference type="Pfam" id="PF04389">
    <property type="entry name" value="Peptidase_M28"/>
    <property type="match status" value="1"/>
</dbReference>
<feature type="region of interest" description="Disordered" evidence="2">
    <location>
        <begin position="1"/>
        <end position="108"/>
    </location>
</feature>
<dbReference type="SUPFAM" id="SSF52025">
    <property type="entry name" value="PA domain"/>
    <property type="match status" value="1"/>
</dbReference>
<evidence type="ECO:0000313" key="8">
    <source>
        <dbReference type="Proteomes" id="UP001217918"/>
    </source>
</evidence>
<keyword evidence="3" id="KW-0812">Transmembrane</keyword>
<dbReference type="CDD" id="cd08022">
    <property type="entry name" value="M28_PSMA_like"/>
    <property type="match status" value="1"/>
</dbReference>
<dbReference type="CDD" id="cd02121">
    <property type="entry name" value="PA_GCPII_like"/>
    <property type="match status" value="1"/>
</dbReference>
<dbReference type="FunFam" id="3.40.630.10:FF:000101">
    <property type="entry name" value="N-acetylated alpha-linked acidic dipeptidase like 1"/>
    <property type="match status" value="1"/>
</dbReference>
<feature type="domain" description="Transferrin receptor-like dimerisation" evidence="5">
    <location>
        <begin position="826"/>
        <end position="947"/>
    </location>
</feature>
<sequence>MAPPEKSGSNFYDPPPPIPSYDEAVAASGQAAWPPPHSPTDDRTQDEIEGQSLLSAHRPFQMSGSQPRGYRQPTVETDESGNSDDDDDDDDDDSLFDFDGAGADADPEAVHVRREMQQMEMMDPETGTDGAPSRSSSWGKRISFFPLSLSGWRSRFGNWRLPLPRFRIRVGRDRDSVTNDPRRPRGAGGDGEMVDPDRVSGPRWAPLFRLPDGSSRLLVLQLMGRLFAIMLILGFLYLIFMSDIFAGMARRMGSQMFDPESVRMHIQSSVSPQNMRATLQHFSGYAHMAGTEGDYALAIDTKNLFEEYGLEGVAVDEYQVYLNYPHKDGRAVEILDADGKPVWKALLEEEELGGETAGRQTYAFHGHSKAGDVRGPLIYANYGSREDFKALHDSGIDTHGAIALVRYYGTEGDRALKIKAAELAGFAGCLIYGDPADDGFVRGETAPKGRFMPADGVQRGSVSLMPWVVGDVLTPGWGSKPNMPRMKVGQTPGLVKIPSLPLAWRDAQVLLQHIRGMGQKVPTGWAGGVPDMGAWWTGNLSSPVVRLRNEQDENEKQAIWNVYGRIDGVEQGDKRIMIGNHRDAWGFGAADPGSGTAVMLEVARIFGGLLQRGWRPLRTIEFMSWDAEEYNLIGSTEYVEQNDAALREHGLAYINLDTAVTGDTFRAAGSPVFRKLLLQVLHRVGDPHLNASLLDLWDRRGGRLDGLGAGSDYVAFQDIVGTSSLDLRFASDEDDRAPARAKAFPYHSSHDNFAWMDRVGDPGFVYHGLLAQVLGLLVVELADRPVLPFDMAAYAEALPRWATALADWADGKSAKRPAAPPPPPPDLGPVRAAADEAAKRLREFEKWERVWENSVVQANGWEPAGLGKQRCEYNARMAAFESDLLDAEGIPGRKQFKHVVFGPALWSGYDAAYFPGVRDTVAAGDWAVANRTATRVAATLRAAAANLVMG</sequence>
<feature type="region of interest" description="Disordered" evidence="2">
    <location>
        <begin position="174"/>
        <end position="196"/>
    </location>
</feature>
<evidence type="ECO:0000313" key="7">
    <source>
        <dbReference type="EMBL" id="KAK2066775.1"/>
    </source>
</evidence>
<evidence type="ECO:0000256" key="1">
    <source>
        <dbReference type="ARBA" id="ARBA00005634"/>
    </source>
</evidence>
<dbReference type="EMBL" id="JAQQPM010000001">
    <property type="protein sequence ID" value="KAK2066775.1"/>
    <property type="molecule type" value="Genomic_DNA"/>
</dbReference>
<organism evidence="7 8">
    <name type="scientific">Phyllachora maydis</name>
    <dbReference type="NCBI Taxonomy" id="1825666"/>
    <lineage>
        <taxon>Eukaryota</taxon>
        <taxon>Fungi</taxon>
        <taxon>Dikarya</taxon>
        <taxon>Ascomycota</taxon>
        <taxon>Pezizomycotina</taxon>
        <taxon>Sordariomycetes</taxon>
        <taxon>Sordariomycetidae</taxon>
        <taxon>Phyllachorales</taxon>
        <taxon>Phyllachoraceae</taxon>
        <taxon>Phyllachora</taxon>
    </lineage>
</organism>
<dbReference type="GO" id="GO:0004180">
    <property type="term" value="F:carboxypeptidase activity"/>
    <property type="evidence" value="ECO:0007669"/>
    <property type="project" value="TreeGrafter"/>
</dbReference>
<name>A0AAD9HXG6_9PEZI</name>
<evidence type="ECO:0008006" key="9">
    <source>
        <dbReference type="Google" id="ProtNLM"/>
    </source>
</evidence>
<dbReference type="InterPro" id="IPR039373">
    <property type="entry name" value="Peptidase_M28B"/>
</dbReference>
<keyword evidence="8" id="KW-1185">Reference proteome</keyword>
<evidence type="ECO:0000256" key="2">
    <source>
        <dbReference type="SAM" id="MobiDB-lite"/>
    </source>
</evidence>
<feature type="compositionally biased region" description="Basic and acidic residues" evidence="2">
    <location>
        <begin position="174"/>
        <end position="183"/>
    </location>
</feature>
<feature type="domain" description="Peptidase M28" evidence="6">
    <location>
        <begin position="561"/>
        <end position="754"/>
    </location>
</feature>
<dbReference type="Gene3D" id="1.20.930.40">
    <property type="entry name" value="Transferrin receptor-like, dimerisation domain"/>
    <property type="match status" value="1"/>
</dbReference>
<protein>
    <recommendedName>
        <fullName evidence="9">Glutamate carboxypeptidase</fullName>
    </recommendedName>
</protein>
<dbReference type="Gene3D" id="3.50.30.30">
    <property type="match status" value="1"/>
</dbReference>
<feature type="domain" description="PA" evidence="4">
    <location>
        <begin position="373"/>
        <end position="461"/>
    </location>
</feature>
<comment type="caution">
    <text evidence="7">The sequence shown here is derived from an EMBL/GenBank/DDBJ whole genome shotgun (WGS) entry which is preliminary data.</text>
</comment>
<dbReference type="PANTHER" id="PTHR10404">
    <property type="entry name" value="N-ACETYLATED-ALPHA-LINKED ACIDIC DIPEPTIDASE"/>
    <property type="match status" value="1"/>
</dbReference>
<evidence type="ECO:0000259" key="6">
    <source>
        <dbReference type="Pfam" id="PF04389"/>
    </source>
</evidence>
<feature type="compositionally biased region" description="Acidic residues" evidence="2">
    <location>
        <begin position="76"/>
        <end position="96"/>
    </location>
</feature>
<evidence type="ECO:0000259" key="5">
    <source>
        <dbReference type="Pfam" id="PF04253"/>
    </source>
</evidence>
<keyword evidence="3" id="KW-0472">Membrane</keyword>
<dbReference type="Gene3D" id="3.40.630.10">
    <property type="entry name" value="Zn peptidases"/>
    <property type="match status" value="1"/>
</dbReference>
<gene>
    <name evidence="7" type="ORF">P8C59_000563</name>
</gene>
<dbReference type="InterPro" id="IPR003137">
    <property type="entry name" value="PA_domain"/>
</dbReference>
<dbReference type="Pfam" id="PF04253">
    <property type="entry name" value="TFR_dimer"/>
    <property type="match status" value="1"/>
</dbReference>
<dbReference type="Proteomes" id="UP001217918">
    <property type="component" value="Unassembled WGS sequence"/>
</dbReference>
<keyword evidence="3" id="KW-1133">Transmembrane helix</keyword>
<evidence type="ECO:0000256" key="3">
    <source>
        <dbReference type="SAM" id="Phobius"/>
    </source>
</evidence>
<dbReference type="PANTHER" id="PTHR10404:SF71">
    <property type="entry name" value="CARBOXYPEPTIDASE TRE2, PUTATIVE (AFU_ORTHOLOGUE AFUA_3G10650)-RELATED"/>
    <property type="match status" value="1"/>
</dbReference>
<dbReference type="InterPro" id="IPR046450">
    <property type="entry name" value="PA_dom_sf"/>
</dbReference>
<evidence type="ECO:0000259" key="4">
    <source>
        <dbReference type="Pfam" id="PF02225"/>
    </source>
</evidence>
<comment type="similarity">
    <text evidence="1">Belongs to the peptidase M28 family. M28B subfamily.</text>
</comment>
<accession>A0AAD9HXG6</accession>
<dbReference type="InterPro" id="IPR036757">
    <property type="entry name" value="TFR-like_dimer_dom_sf"/>
</dbReference>
<dbReference type="InterPro" id="IPR007365">
    <property type="entry name" value="TFR-like_dimer_dom"/>
</dbReference>
<dbReference type="Pfam" id="PF02225">
    <property type="entry name" value="PA"/>
    <property type="match status" value="1"/>
</dbReference>
<dbReference type="SUPFAM" id="SSF53187">
    <property type="entry name" value="Zn-dependent exopeptidases"/>
    <property type="match status" value="1"/>
</dbReference>
<reference evidence="7" key="1">
    <citation type="journal article" date="2023" name="Mol. Plant Microbe Interact.">
        <title>Elucidating the Obligate Nature and Biological Capacity of an Invasive Fungal Corn Pathogen.</title>
        <authorList>
            <person name="MacCready J.S."/>
            <person name="Roggenkamp E.M."/>
            <person name="Gdanetz K."/>
            <person name="Chilvers M.I."/>
        </authorList>
    </citation>
    <scope>NUCLEOTIDE SEQUENCE</scope>
    <source>
        <strain evidence="7">PM02</strain>
    </source>
</reference>
<dbReference type="InterPro" id="IPR007484">
    <property type="entry name" value="Peptidase_M28"/>
</dbReference>
<dbReference type="SUPFAM" id="SSF47672">
    <property type="entry name" value="Transferrin receptor-like dimerisation domain"/>
    <property type="match status" value="1"/>
</dbReference>
<dbReference type="AlphaFoldDB" id="A0AAD9HXG6"/>
<feature type="transmembrane region" description="Helical" evidence="3">
    <location>
        <begin position="226"/>
        <end position="249"/>
    </location>
</feature>